<accession>A0A4Y2I5V2</accession>
<organism evidence="1 2">
    <name type="scientific">Araneus ventricosus</name>
    <name type="common">Orbweaver spider</name>
    <name type="synonym">Epeira ventricosa</name>
    <dbReference type="NCBI Taxonomy" id="182803"/>
    <lineage>
        <taxon>Eukaryota</taxon>
        <taxon>Metazoa</taxon>
        <taxon>Ecdysozoa</taxon>
        <taxon>Arthropoda</taxon>
        <taxon>Chelicerata</taxon>
        <taxon>Arachnida</taxon>
        <taxon>Araneae</taxon>
        <taxon>Araneomorphae</taxon>
        <taxon>Entelegynae</taxon>
        <taxon>Araneoidea</taxon>
        <taxon>Araneidae</taxon>
        <taxon>Araneus</taxon>
    </lineage>
</organism>
<feature type="non-terminal residue" evidence="1">
    <location>
        <position position="1"/>
    </location>
</feature>
<name>A0A4Y2I5V2_ARAVE</name>
<keyword evidence="2" id="KW-1185">Reference proteome</keyword>
<gene>
    <name evidence="1" type="ORF">AVEN_87968-2_1</name>
</gene>
<evidence type="ECO:0000313" key="1">
    <source>
        <dbReference type="EMBL" id="GBM72619.1"/>
    </source>
</evidence>
<evidence type="ECO:0000313" key="2">
    <source>
        <dbReference type="Proteomes" id="UP000499080"/>
    </source>
</evidence>
<reference evidence="1 2" key="1">
    <citation type="journal article" date="2019" name="Sci. Rep.">
        <title>Orb-weaving spider Araneus ventricosus genome elucidates the spidroin gene catalogue.</title>
        <authorList>
            <person name="Kono N."/>
            <person name="Nakamura H."/>
            <person name="Ohtoshi R."/>
            <person name="Moran D.A.P."/>
            <person name="Shinohara A."/>
            <person name="Yoshida Y."/>
            <person name="Fujiwara M."/>
            <person name="Mori M."/>
            <person name="Tomita M."/>
            <person name="Arakawa K."/>
        </authorList>
    </citation>
    <scope>NUCLEOTIDE SEQUENCE [LARGE SCALE GENOMIC DNA]</scope>
</reference>
<dbReference type="AlphaFoldDB" id="A0A4Y2I5V2"/>
<dbReference type="Proteomes" id="UP000499080">
    <property type="component" value="Unassembled WGS sequence"/>
</dbReference>
<protein>
    <submittedName>
        <fullName evidence="1">Uncharacterized protein</fullName>
    </submittedName>
</protein>
<sequence length="66" mass="7258">LPRIDGIIGPAQDSVPSKIAIGYANVEKISSQTCRIHHGRPRPRIRILGLPWTDGSAWDQRTAAQD</sequence>
<proteinExistence type="predicted"/>
<dbReference type="EMBL" id="BGPR01002389">
    <property type="protein sequence ID" value="GBM72619.1"/>
    <property type="molecule type" value="Genomic_DNA"/>
</dbReference>
<comment type="caution">
    <text evidence="1">The sequence shown here is derived from an EMBL/GenBank/DDBJ whole genome shotgun (WGS) entry which is preliminary data.</text>
</comment>